<evidence type="ECO:0000313" key="11">
    <source>
        <dbReference type="Proteomes" id="UP000307378"/>
    </source>
</evidence>
<keyword evidence="3" id="KW-0808">Transferase</keyword>
<dbReference type="PROSITE" id="PS51318">
    <property type="entry name" value="TAT"/>
    <property type="match status" value="1"/>
</dbReference>
<protein>
    <submittedName>
        <fullName evidence="10">Murein L,D-transpeptidase</fullName>
    </submittedName>
</protein>
<dbReference type="SUPFAM" id="SSF47090">
    <property type="entry name" value="PGBD-like"/>
    <property type="match status" value="1"/>
</dbReference>
<evidence type="ECO:0000256" key="1">
    <source>
        <dbReference type="ARBA" id="ARBA00004752"/>
    </source>
</evidence>
<proteinExistence type="inferred from homology"/>
<dbReference type="GO" id="GO:0004180">
    <property type="term" value="F:carboxypeptidase activity"/>
    <property type="evidence" value="ECO:0007669"/>
    <property type="project" value="UniProtKB-ARBA"/>
</dbReference>
<accession>A0A4S8Q2V8</accession>
<dbReference type="InterPro" id="IPR005490">
    <property type="entry name" value="LD_TPept_cat_dom"/>
</dbReference>
<dbReference type="InterPro" id="IPR052905">
    <property type="entry name" value="LD-transpeptidase_YkuD-like"/>
</dbReference>
<dbReference type="Pfam" id="PF01471">
    <property type="entry name" value="PG_binding_1"/>
    <property type="match status" value="1"/>
</dbReference>
<dbReference type="RefSeq" id="WP_136538916.1">
    <property type="nucleotide sequence ID" value="NZ_STGU01000002.1"/>
</dbReference>
<dbReference type="InterPro" id="IPR006311">
    <property type="entry name" value="TAT_signal"/>
</dbReference>
<dbReference type="InterPro" id="IPR036366">
    <property type="entry name" value="PGBDSf"/>
</dbReference>
<dbReference type="Pfam" id="PF03734">
    <property type="entry name" value="YkuD"/>
    <property type="match status" value="1"/>
</dbReference>
<dbReference type="GO" id="GO:0008360">
    <property type="term" value="P:regulation of cell shape"/>
    <property type="evidence" value="ECO:0007669"/>
    <property type="project" value="UniProtKB-UniRule"/>
</dbReference>
<reference evidence="10 11" key="1">
    <citation type="submission" date="2019-04" db="EMBL/GenBank/DDBJ databases">
        <title>genome sequence of strain W3.</title>
        <authorList>
            <person name="Gao J."/>
            <person name="Sun J."/>
        </authorList>
    </citation>
    <scope>NUCLEOTIDE SEQUENCE [LARGE SCALE GENOMIC DNA]</scope>
    <source>
        <strain evidence="10 11">W3</strain>
    </source>
</reference>
<evidence type="ECO:0000256" key="4">
    <source>
        <dbReference type="ARBA" id="ARBA00022960"/>
    </source>
</evidence>
<organism evidence="10 11">
    <name type="scientific">Rhizobium rosettiformans W3</name>
    <dbReference type="NCBI Taxonomy" id="538378"/>
    <lineage>
        <taxon>Bacteria</taxon>
        <taxon>Pseudomonadati</taxon>
        <taxon>Pseudomonadota</taxon>
        <taxon>Alphaproteobacteria</taxon>
        <taxon>Hyphomicrobiales</taxon>
        <taxon>Rhizobiaceae</taxon>
        <taxon>Rhizobium/Agrobacterium group</taxon>
        <taxon>Rhizobium</taxon>
    </lineage>
</organism>
<dbReference type="InterPro" id="IPR038063">
    <property type="entry name" value="Transpep_catalytic_dom"/>
</dbReference>
<dbReference type="Gene3D" id="2.40.440.10">
    <property type="entry name" value="L,D-transpeptidase catalytic domain-like"/>
    <property type="match status" value="1"/>
</dbReference>
<evidence type="ECO:0000256" key="3">
    <source>
        <dbReference type="ARBA" id="ARBA00022679"/>
    </source>
</evidence>
<sequence length="442" mass="48941">MSKTSGIVALSRRSLLRGAAAAGAAAFAGQAMAQDAINDLINAPRRGNWDDQFDAQASRTALDVVSNSPILSANNLVYMQQAISQYQMIVSNGGWPMVNAPAALRIGAMDPSVQSLRQRLMIAGDLPREAGISNSYDSYVEAAVKRFQARHGLPEDGVLGEFTVKALNVGADVRLNQLNTNLIRLQSMSGDLGRRYVMVNVPGASVEAVENDRVALRNTAVVGRIDRPTHMINSKIYEVILNPYWTAPRSIVEKDIVPLMRKDPTYLTRNSIRLFDGNGNEVAPETVDWNAAKAPNLMFRQDPGKINAMASTKINFHNPNNEYMHDTPQQGLFNKLMRFESSGCIRVQNVRDLVTWLLRDTPGWSRQEIERVITTRQNNPIKLAEEVPVYIVYITAWSTNNGIVQFRDDIYQKDGDAQLALQSNIGVEQFAGSVDEDLVPLQ</sequence>
<dbReference type="InterPro" id="IPR002477">
    <property type="entry name" value="Peptidoglycan-bd-like"/>
</dbReference>
<evidence type="ECO:0000256" key="8">
    <source>
        <dbReference type="SAM" id="SignalP"/>
    </source>
</evidence>
<dbReference type="EMBL" id="STGU01000002">
    <property type="protein sequence ID" value="THV38330.1"/>
    <property type="molecule type" value="Genomic_DNA"/>
</dbReference>
<evidence type="ECO:0000256" key="7">
    <source>
        <dbReference type="PROSITE-ProRule" id="PRU01373"/>
    </source>
</evidence>
<dbReference type="GO" id="GO:0009252">
    <property type="term" value="P:peptidoglycan biosynthetic process"/>
    <property type="evidence" value="ECO:0007669"/>
    <property type="project" value="UniProtKB-UniPathway"/>
</dbReference>
<gene>
    <name evidence="10" type="ORF">FAA86_05950</name>
</gene>
<evidence type="ECO:0000259" key="9">
    <source>
        <dbReference type="PROSITE" id="PS52029"/>
    </source>
</evidence>
<dbReference type="UniPathway" id="UPA00219"/>
<feature type="active site" description="Nucleophile" evidence="7">
    <location>
        <position position="344"/>
    </location>
</feature>
<dbReference type="PROSITE" id="PS52029">
    <property type="entry name" value="LD_TPASE"/>
    <property type="match status" value="1"/>
</dbReference>
<dbReference type="PANTHER" id="PTHR41533">
    <property type="entry name" value="L,D-TRANSPEPTIDASE HI_1667-RELATED"/>
    <property type="match status" value="1"/>
</dbReference>
<dbReference type="SUPFAM" id="SSF141523">
    <property type="entry name" value="L,D-transpeptidase catalytic domain-like"/>
    <property type="match status" value="1"/>
</dbReference>
<name>A0A4S8Q2V8_9HYPH</name>
<dbReference type="CDD" id="cd16913">
    <property type="entry name" value="YkuD_like"/>
    <property type="match status" value="1"/>
</dbReference>
<feature type="active site" description="Proton donor/acceptor" evidence="7">
    <location>
        <position position="325"/>
    </location>
</feature>
<evidence type="ECO:0000313" key="10">
    <source>
        <dbReference type="EMBL" id="THV38330.1"/>
    </source>
</evidence>
<dbReference type="GO" id="GO:0071555">
    <property type="term" value="P:cell wall organization"/>
    <property type="evidence" value="ECO:0007669"/>
    <property type="project" value="UniProtKB-UniRule"/>
</dbReference>
<comment type="caution">
    <text evidence="10">The sequence shown here is derived from an EMBL/GenBank/DDBJ whole genome shotgun (WGS) entry which is preliminary data.</text>
</comment>
<comment type="similarity">
    <text evidence="2">Belongs to the YkuD family.</text>
</comment>
<dbReference type="AlphaFoldDB" id="A0A4S8Q2V8"/>
<feature type="domain" description="L,D-TPase catalytic" evidence="9">
    <location>
        <begin position="195"/>
        <end position="372"/>
    </location>
</feature>
<evidence type="ECO:0000256" key="2">
    <source>
        <dbReference type="ARBA" id="ARBA00005992"/>
    </source>
</evidence>
<comment type="pathway">
    <text evidence="1 7">Cell wall biogenesis; peptidoglycan biosynthesis.</text>
</comment>
<dbReference type="PANTHER" id="PTHR41533:SF1">
    <property type="entry name" value="L,D-TRANSPEPTIDASE YCBB-RELATED"/>
    <property type="match status" value="1"/>
</dbReference>
<keyword evidence="5 7" id="KW-0573">Peptidoglycan synthesis</keyword>
<keyword evidence="8" id="KW-0732">Signal</keyword>
<feature type="chain" id="PRO_5020534043" evidence="8">
    <location>
        <begin position="34"/>
        <end position="442"/>
    </location>
</feature>
<evidence type="ECO:0000256" key="6">
    <source>
        <dbReference type="ARBA" id="ARBA00023316"/>
    </source>
</evidence>
<evidence type="ECO:0000256" key="5">
    <source>
        <dbReference type="ARBA" id="ARBA00022984"/>
    </source>
</evidence>
<dbReference type="Proteomes" id="UP000307378">
    <property type="component" value="Unassembled WGS sequence"/>
</dbReference>
<dbReference type="InterPro" id="IPR036365">
    <property type="entry name" value="PGBD-like_sf"/>
</dbReference>
<dbReference type="GO" id="GO:0016740">
    <property type="term" value="F:transferase activity"/>
    <property type="evidence" value="ECO:0007669"/>
    <property type="project" value="UniProtKB-KW"/>
</dbReference>
<feature type="signal peptide" evidence="8">
    <location>
        <begin position="1"/>
        <end position="33"/>
    </location>
</feature>
<keyword evidence="4 7" id="KW-0133">Cell shape</keyword>
<keyword evidence="6 7" id="KW-0961">Cell wall biogenesis/degradation</keyword>
<dbReference type="Gene3D" id="1.10.101.10">
    <property type="entry name" value="PGBD-like superfamily/PGBD"/>
    <property type="match status" value="1"/>
</dbReference>